<evidence type="ECO:0000313" key="2">
    <source>
        <dbReference type="Proteomes" id="UP000038045"/>
    </source>
</evidence>
<name>A0A0N4Z7B4_PARTI</name>
<proteinExistence type="predicted"/>
<dbReference type="Proteomes" id="UP000038045">
    <property type="component" value="Unplaced"/>
</dbReference>
<protein>
    <submittedName>
        <fullName evidence="3">NARG2_C domain-containing protein</fullName>
    </submittedName>
</protein>
<organism evidence="2 3">
    <name type="scientific">Parastrongyloides trichosuri</name>
    <name type="common">Possum-specific nematode worm</name>
    <dbReference type="NCBI Taxonomy" id="131310"/>
    <lineage>
        <taxon>Eukaryota</taxon>
        <taxon>Metazoa</taxon>
        <taxon>Ecdysozoa</taxon>
        <taxon>Nematoda</taxon>
        <taxon>Chromadorea</taxon>
        <taxon>Rhabditida</taxon>
        <taxon>Tylenchina</taxon>
        <taxon>Panagrolaimomorpha</taxon>
        <taxon>Strongyloidoidea</taxon>
        <taxon>Strongyloididae</taxon>
        <taxon>Parastrongyloides</taxon>
    </lineage>
</organism>
<reference evidence="3" key="1">
    <citation type="submission" date="2017-02" db="UniProtKB">
        <authorList>
            <consortium name="WormBaseParasite"/>
        </authorList>
    </citation>
    <scope>IDENTIFICATION</scope>
</reference>
<dbReference type="WBParaSite" id="PTRK_0000306600.1">
    <property type="protein sequence ID" value="PTRK_0000306600.1"/>
    <property type="gene ID" value="PTRK_0000306600"/>
</dbReference>
<evidence type="ECO:0000256" key="1">
    <source>
        <dbReference type="SAM" id="MobiDB-lite"/>
    </source>
</evidence>
<accession>A0A0N4Z7B4</accession>
<feature type="region of interest" description="Disordered" evidence="1">
    <location>
        <begin position="232"/>
        <end position="256"/>
    </location>
</feature>
<keyword evidence="2" id="KW-1185">Reference proteome</keyword>
<feature type="compositionally biased region" description="Low complexity" evidence="1">
    <location>
        <begin position="236"/>
        <end position="254"/>
    </location>
</feature>
<evidence type="ECO:0000313" key="3">
    <source>
        <dbReference type="WBParaSite" id="PTRK_0000306600.1"/>
    </source>
</evidence>
<sequence length="479" mass="55215">MDTQSRAIKNPGMNSSNNPQNDKIQQQLRNNDLEQNKSNDVINSTLKPFPYPRRSKEKQSEVFRFSPFIQNQVPNQFEFASLDDSVFINESDNNSPDSIFLRYNNRNLKCYEVCLGHILKRISSDEFIKPNIYYTNKRSYSVFTGEKFHDQSYTPVEERILRDIIYRYDLFVENLLVSRLSLLRKKYLKAAVENDENSSFENYSISIFSSTGGSNSETSSGFGENNSYEIDEELGETSSDSSNESSECYTSNDESSSEEETLSVIVKRACSRSMNIVGSVRTFENELLLFPCDQRKIFDQIKEAFIRWRLTYDNHSGIVIPWDKIRTLREHNNCNVQVRWFRKNISLSFLGNNFNVEVFTAGKGTSMYEGSNNGYTTLSSLPQVPINEGWVPIQPNSLAYMKACAIRKKYGGLQFVVISPSTEEDSLKFMPNNFLTNLSTFIHKSEVMLSVMISEKFVNYYKLDLNDRNVIESLKFTVV</sequence>
<feature type="region of interest" description="Disordered" evidence="1">
    <location>
        <begin position="1"/>
        <end position="53"/>
    </location>
</feature>
<feature type="compositionally biased region" description="Polar residues" evidence="1">
    <location>
        <begin position="1"/>
        <end position="30"/>
    </location>
</feature>
<dbReference type="AlphaFoldDB" id="A0A0N4Z7B4"/>